<sequence length="210" mass="23881">MNRSVSFKVVLLGEGRVGKTSIVLRYTDNLFNDKHLETQQASFKTKKLNLDGRRVELAIWDTAGQERFRALGPLYYREANGAILVFDITDEDSFNQVKSWIKELKRMLGDDVVLCIVENKIDLEKDRRVSRQTAEEYAKSVNAKLYPTSAKFNKGIEELFSDLAHRMLEKVGPTSNNSNTSETIRRTGIPIQPTSTKEQTNGTTNKKCCQ</sequence>
<dbReference type="GO" id="GO:0015031">
    <property type="term" value="P:protein transport"/>
    <property type="evidence" value="ECO:0007669"/>
    <property type="project" value="UniProtKB-KW"/>
</dbReference>
<keyword evidence="7" id="KW-0472">Membrane</keyword>
<dbReference type="Proteomes" id="UP000663836">
    <property type="component" value="Unassembled WGS sequence"/>
</dbReference>
<name>A0A813SHK0_9BILA</name>
<evidence type="ECO:0000256" key="2">
    <source>
        <dbReference type="ARBA" id="ARBA00014900"/>
    </source>
</evidence>
<evidence type="ECO:0000313" key="12">
    <source>
        <dbReference type="EMBL" id="CAF0795208.1"/>
    </source>
</evidence>
<dbReference type="CDD" id="cd04123">
    <property type="entry name" value="Rab21"/>
    <property type="match status" value="1"/>
</dbReference>
<dbReference type="InterPro" id="IPR005225">
    <property type="entry name" value="Small_GTP-bd"/>
</dbReference>
<dbReference type="Proteomes" id="UP000663864">
    <property type="component" value="Unassembled WGS sequence"/>
</dbReference>
<keyword evidence="9" id="KW-0636">Prenylation</keyword>
<dbReference type="SMART" id="SM00175">
    <property type="entry name" value="RAB"/>
    <property type="match status" value="1"/>
</dbReference>
<feature type="compositionally biased region" description="Polar residues" evidence="11">
    <location>
        <begin position="173"/>
        <end position="182"/>
    </location>
</feature>
<dbReference type="SMART" id="SM00176">
    <property type="entry name" value="RAN"/>
    <property type="match status" value="1"/>
</dbReference>
<comment type="subcellular location">
    <subcellularLocation>
        <location evidence="10">Endomembrane system</location>
        <topology evidence="10">Lipid-anchor</topology>
    </subcellularLocation>
</comment>
<dbReference type="EMBL" id="CAJNOT010000040">
    <property type="protein sequence ID" value="CAF0795208.1"/>
    <property type="molecule type" value="Genomic_DNA"/>
</dbReference>
<accession>A0A813SHK0</accession>
<dbReference type="PROSITE" id="PS51417">
    <property type="entry name" value="ARF"/>
    <property type="match status" value="1"/>
</dbReference>
<evidence type="ECO:0000256" key="8">
    <source>
        <dbReference type="ARBA" id="ARBA00023288"/>
    </source>
</evidence>
<keyword evidence="3" id="KW-0813">Transport</keyword>
<dbReference type="GO" id="GO:0012505">
    <property type="term" value="C:endomembrane system"/>
    <property type="evidence" value="ECO:0007669"/>
    <property type="project" value="UniProtKB-SubCell"/>
</dbReference>
<dbReference type="GO" id="GO:0005525">
    <property type="term" value="F:GTP binding"/>
    <property type="evidence" value="ECO:0007669"/>
    <property type="project" value="UniProtKB-KW"/>
</dbReference>
<keyword evidence="8" id="KW-0449">Lipoprotein</keyword>
<dbReference type="NCBIfam" id="TIGR00231">
    <property type="entry name" value="small_GTP"/>
    <property type="match status" value="1"/>
</dbReference>
<evidence type="ECO:0000256" key="11">
    <source>
        <dbReference type="SAM" id="MobiDB-lite"/>
    </source>
</evidence>
<evidence type="ECO:0000313" key="14">
    <source>
        <dbReference type="Proteomes" id="UP000663864"/>
    </source>
</evidence>
<dbReference type="Gene3D" id="3.40.50.300">
    <property type="entry name" value="P-loop containing nucleotide triphosphate hydrolases"/>
    <property type="match status" value="1"/>
</dbReference>
<comment type="caution">
    <text evidence="12">The sequence shown here is derived from an EMBL/GenBank/DDBJ whole genome shotgun (WGS) entry which is preliminary data.</text>
</comment>
<gene>
    <name evidence="13" type="ORF">JBS370_LOCUS10224</name>
    <name evidence="12" type="ORF">ZHD862_LOCUS2115</name>
</gene>
<evidence type="ECO:0000256" key="1">
    <source>
        <dbReference type="ARBA" id="ARBA00006270"/>
    </source>
</evidence>
<dbReference type="SMART" id="SM00173">
    <property type="entry name" value="RAS"/>
    <property type="match status" value="1"/>
</dbReference>
<dbReference type="SMART" id="SM00174">
    <property type="entry name" value="RHO"/>
    <property type="match status" value="1"/>
</dbReference>
<evidence type="ECO:0000313" key="13">
    <source>
        <dbReference type="EMBL" id="CAF3712145.1"/>
    </source>
</evidence>
<evidence type="ECO:0000256" key="4">
    <source>
        <dbReference type="ARBA" id="ARBA00022741"/>
    </source>
</evidence>
<dbReference type="PROSITE" id="PS51420">
    <property type="entry name" value="RHO"/>
    <property type="match status" value="1"/>
</dbReference>
<dbReference type="InterPro" id="IPR001806">
    <property type="entry name" value="Small_GTPase"/>
</dbReference>
<evidence type="ECO:0000256" key="10">
    <source>
        <dbReference type="ARBA" id="ARBA00037868"/>
    </source>
</evidence>
<organism evidence="12 14">
    <name type="scientific">Rotaria sordida</name>
    <dbReference type="NCBI Taxonomy" id="392033"/>
    <lineage>
        <taxon>Eukaryota</taxon>
        <taxon>Metazoa</taxon>
        <taxon>Spiralia</taxon>
        <taxon>Gnathifera</taxon>
        <taxon>Rotifera</taxon>
        <taxon>Eurotatoria</taxon>
        <taxon>Bdelloidea</taxon>
        <taxon>Philodinida</taxon>
        <taxon>Philodinidae</taxon>
        <taxon>Rotaria</taxon>
    </lineage>
</organism>
<comment type="similarity">
    <text evidence="1">Belongs to the small GTPase superfamily. Rab family.</text>
</comment>
<dbReference type="AlphaFoldDB" id="A0A813SHK0"/>
<keyword evidence="6" id="KW-0342">GTP-binding</keyword>
<reference evidence="12" key="1">
    <citation type="submission" date="2021-02" db="EMBL/GenBank/DDBJ databases">
        <authorList>
            <person name="Nowell W R."/>
        </authorList>
    </citation>
    <scope>NUCLEOTIDE SEQUENCE</scope>
</reference>
<dbReference type="PROSITE" id="PS51419">
    <property type="entry name" value="RAB"/>
    <property type="match status" value="1"/>
</dbReference>
<evidence type="ECO:0000256" key="6">
    <source>
        <dbReference type="ARBA" id="ARBA00023134"/>
    </source>
</evidence>
<dbReference type="PANTHER" id="PTHR47978">
    <property type="match status" value="1"/>
</dbReference>
<feature type="compositionally biased region" description="Polar residues" evidence="11">
    <location>
        <begin position="192"/>
        <end position="210"/>
    </location>
</feature>
<dbReference type="GO" id="GO:0032482">
    <property type="term" value="P:Rab protein signal transduction"/>
    <property type="evidence" value="ECO:0007669"/>
    <property type="project" value="InterPro"/>
</dbReference>
<dbReference type="Pfam" id="PF00071">
    <property type="entry name" value="Ras"/>
    <property type="match status" value="1"/>
</dbReference>
<dbReference type="PROSITE" id="PS51421">
    <property type="entry name" value="RAS"/>
    <property type="match status" value="1"/>
</dbReference>
<dbReference type="InterPro" id="IPR027417">
    <property type="entry name" value="P-loop_NTPase"/>
</dbReference>
<dbReference type="PRINTS" id="PR00449">
    <property type="entry name" value="RASTRNSFRMNG"/>
</dbReference>
<dbReference type="GO" id="GO:0003924">
    <property type="term" value="F:GTPase activity"/>
    <property type="evidence" value="ECO:0007669"/>
    <property type="project" value="InterPro"/>
</dbReference>
<dbReference type="InterPro" id="IPR041833">
    <property type="entry name" value="Rab21"/>
</dbReference>
<keyword evidence="5" id="KW-0653">Protein transport</keyword>
<evidence type="ECO:0000256" key="5">
    <source>
        <dbReference type="ARBA" id="ARBA00022927"/>
    </source>
</evidence>
<evidence type="ECO:0000256" key="3">
    <source>
        <dbReference type="ARBA" id="ARBA00022448"/>
    </source>
</evidence>
<evidence type="ECO:0000256" key="9">
    <source>
        <dbReference type="ARBA" id="ARBA00023289"/>
    </source>
</evidence>
<evidence type="ECO:0000256" key="7">
    <source>
        <dbReference type="ARBA" id="ARBA00023136"/>
    </source>
</evidence>
<proteinExistence type="inferred from homology"/>
<dbReference type="EMBL" id="CAJOBD010000730">
    <property type="protein sequence ID" value="CAF3712145.1"/>
    <property type="molecule type" value="Genomic_DNA"/>
</dbReference>
<feature type="region of interest" description="Disordered" evidence="11">
    <location>
        <begin position="171"/>
        <end position="210"/>
    </location>
</feature>
<keyword evidence="4" id="KW-0547">Nucleotide-binding</keyword>
<dbReference type="FunFam" id="3.40.50.300:FF:000550">
    <property type="entry name" value="ras-related protein Rab-21"/>
    <property type="match status" value="1"/>
</dbReference>
<protein>
    <recommendedName>
        <fullName evidence="2">Ras-related protein Rab-21</fullName>
    </recommendedName>
</protein>
<dbReference type="SUPFAM" id="SSF52540">
    <property type="entry name" value="P-loop containing nucleoside triphosphate hydrolases"/>
    <property type="match status" value="1"/>
</dbReference>